<name>A0ABU5RU23_9CYAN</name>
<keyword evidence="1" id="KW-0812">Transmembrane</keyword>
<feature type="transmembrane region" description="Helical" evidence="1">
    <location>
        <begin position="174"/>
        <end position="201"/>
    </location>
</feature>
<proteinExistence type="predicted"/>
<dbReference type="EMBL" id="JAYGHX010000004">
    <property type="protein sequence ID" value="MEA5391285.1"/>
    <property type="molecule type" value="Genomic_DNA"/>
</dbReference>
<comment type="caution">
    <text evidence="2">The sequence shown here is derived from an EMBL/GenBank/DDBJ whole genome shotgun (WGS) entry which is preliminary data.</text>
</comment>
<keyword evidence="1" id="KW-0472">Membrane</keyword>
<dbReference type="PANTHER" id="PTHR20992:SF9">
    <property type="entry name" value="AT15442P-RELATED"/>
    <property type="match status" value="1"/>
</dbReference>
<keyword evidence="1" id="KW-1133">Transmembrane helix</keyword>
<evidence type="ECO:0000313" key="2">
    <source>
        <dbReference type="EMBL" id="MEA5391285.1"/>
    </source>
</evidence>
<feature type="transmembrane region" description="Helical" evidence="1">
    <location>
        <begin position="121"/>
        <end position="139"/>
    </location>
</feature>
<protein>
    <submittedName>
        <fullName evidence="2">DUF389 domain-containing protein</fullName>
    </submittedName>
</protein>
<dbReference type="PANTHER" id="PTHR20992">
    <property type="entry name" value="AT15442P-RELATED"/>
    <property type="match status" value="1"/>
</dbReference>
<dbReference type="RefSeq" id="WP_323305326.1">
    <property type="nucleotide sequence ID" value="NZ_JAYGHX010000004.1"/>
</dbReference>
<dbReference type="Pfam" id="PF04087">
    <property type="entry name" value="DUF389"/>
    <property type="match status" value="1"/>
</dbReference>
<feature type="transmembrane region" description="Helical" evidence="1">
    <location>
        <begin position="51"/>
        <end position="72"/>
    </location>
</feature>
<feature type="transmembrane region" description="Helical" evidence="1">
    <location>
        <begin position="221"/>
        <end position="242"/>
    </location>
</feature>
<feature type="transmembrane region" description="Helical" evidence="1">
    <location>
        <begin position="22"/>
        <end position="44"/>
    </location>
</feature>
<feature type="transmembrane region" description="Helical" evidence="1">
    <location>
        <begin position="78"/>
        <end position="100"/>
    </location>
</feature>
<gene>
    <name evidence="2" type="ORF">VB738_08430</name>
</gene>
<accession>A0ABU5RU23</accession>
<dbReference type="InterPro" id="IPR005240">
    <property type="entry name" value="DUF389"/>
</dbReference>
<feature type="transmembrane region" description="Helical" evidence="1">
    <location>
        <begin position="145"/>
        <end position="167"/>
    </location>
</feature>
<dbReference type="Proteomes" id="UP001304461">
    <property type="component" value="Unassembled WGS sequence"/>
</dbReference>
<keyword evidence="3" id="KW-1185">Reference proteome</keyword>
<evidence type="ECO:0000313" key="3">
    <source>
        <dbReference type="Proteomes" id="UP001304461"/>
    </source>
</evidence>
<reference evidence="2 3" key="1">
    <citation type="submission" date="2023-12" db="EMBL/GenBank/DDBJ databases">
        <title>Baltic Sea Cyanobacteria.</title>
        <authorList>
            <person name="Delbaje E."/>
            <person name="Fewer D.P."/>
            <person name="Shishido T.K."/>
        </authorList>
    </citation>
    <scope>NUCLEOTIDE SEQUENCE [LARGE SCALE GENOMIC DNA]</scope>
    <source>
        <strain evidence="2 3">UHCC 0139</strain>
    </source>
</reference>
<evidence type="ECO:0000256" key="1">
    <source>
        <dbReference type="SAM" id="Phobius"/>
    </source>
</evidence>
<organism evidence="2 3">
    <name type="scientific">Cyanobium gracile UHCC 0139</name>
    <dbReference type="NCBI Taxonomy" id="3110308"/>
    <lineage>
        <taxon>Bacteria</taxon>
        <taxon>Bacillati</taxon>
        <taxon>Cyanobacteriota</taxon>
        <taxon>Cyanophyceae</taxon>
        <taxon>Synechococcales</taxon>
        <taxon>Prochlorococcaceae</taxon>
        <taxon>Cyanobium</taxon>
    </lineage>
</organism>
<sequence>MPVPTGTTQQQEAVRDRIREDAAFSTTHLLMNALAAAIATYGLFANSPAVVIGAMIVAMLLGPIVGVSLALVDSDPAILVDSVLSLLSGVAVVLATAFLIGVVHRDMPITSEILVRTAPNYLDLMIALAGGVAGAYATVSFQLSLALVGVAIATALVPPLSAAGILLARGDVSLALGALGLAMVNFVAIQFSASVVLWLTGFRRLTRTAELPLRLFLRQNLPSIIILVALAISLSVSSQAAIANQLFQTKVRYSLEQDINASSGSQLVAVRFERNPGQTIVRAVVRGPNPPTAAQVAAMEDRAPPAPNGSRVSLRIRFVPLVIIGRDGPINADLDFGSEE</sequence>